<dbReference type="GO" id="GO:0005886">
    <property type="term" value="C:plasma membrane"/>
    <property type="evidence" value="ECO:0007669"/>
    <property type="project" value="TreeGrafter"/>
</dbReference>
<evidence type="ECO:0000259" key="3">
    <source>
        <dbReference type="Pfam" id="PF25917"/>
    </source>
</evidence>
<keyword evidence="5" id="KW-1185">Reference proteome</keyword>
<sequence length="322" mass="35447">MKKIIPLLLIIVVAASSYFYWQHSEQTADNGNIAQSNGRLELNRLDIASLYAGRVQEIFVDEGDNVKKDQILTALSSETANAQLSAAKAQRQQALDAVNRATAQVETYVQQQKVAQLDLDNALKLRKENLVSNSEVTKRRADLDRIKAAVQSAQAAQAEAKAATEAAQAQIDQSSSIINDLVIRSPIDGKVEYRFVELGNVVNAGTRVASLLDPSDVSMNIFVPMTEMAKLKVGDEARIVLDGIDAVFPATISYIADYNQFTPKSVETRQERTKFMFKIKLKVSAEVALKYNSLLKSGMSGNGYVRLNNADWRPNLAVKLPE</sequence>
<dbReference type="PANTHER" id="PTHR30438:SF2">
    <property type="entry name" value="MEMBRANE PROTEIN"/>
    <property type="match status" value="1"/>
</dbReference>
<dbReference type="AlphaFoldDB" id="A0A4R2TQH7"/>
<dbReference type="RefSeq" id="WP_131974676.1">
    <property type="nucleotide sequence ID" value="NZ_SLYB01000002.1"/>
</dbReference>
<accession>A0A4R2TQH7</accession>
<reference evidence="4 5" key="1">
    <citation type="submission" date="2019-03" db="EMBL/GenBank/DDBJ databases">
        <title>Genomic Encyclopedia of Type Strains, Phase IV (KMG-IV): sequencing the most valuable type-strain genomes for metagenomic binning, comparative biology and taxonomic classification.</title>
        <authorList>
            <person name="Goeker M."/>
        </authorList>
    </citation>
    <scope>NUCLEOTIDE SEQUENCE [LARGE SCALE GENOMIC DNA]</scope>
    <source>
        <strain evidence="4 5">DSM 28404</strain>
    </source>
</reference>
<name>A0A4R2TQH7_9PAST</name>
<dbReference type="Proteomes" id="UP000295763">
    <property type="component" value="Unassembled WGS sequence"/>
</dbReference>
<dbReference type="Gene3D" id="2.40.30.170">
    <property type="match status" value="1"/>
</dbReference>
<comment type="caution">
    <text evidence="4">The sequence shown here is derived from an EMBL/GenBank/DDBJ whole genome shotgun (WGS) entry which is preliminary data.</text>
</comment>
<dbReference type="Gene3D" id="2.40.50.100">
    <property type="match status" value="1"/>
</dbReference>
<dbReference type="Gene3D" id="1.10.287.470">
    <property type="entry name" value="Helix hairpin bin"/>
    <property type="match status" value="1"/>
</dbReference>
<feature type="coiled-coil region" evidence="2">
    <location>
        <begin position="77"/>
        <end position="104"/>
    </location>
</feature>
<protein>
    <submittedName>
        <fullName evidence="4">HlyD family secretion protein</fullName>
    </submittedName>
</protein>
<evidence type="ECO:0000313" key="5">
    <source>
        <dbReference type="Proteomes" id="UP000295763"/>
    </source>
</evidence>
<dbReference type="InterPro" id="IPR058625">
    <property type="entry name" value="MdtA-like_BSH"/>
</dbReference>
<evidence type="ECO:0000256" key="1">
    <source>
        <dbReference type="ARBA" id="ARBA00009477"/>
    </source>
</evidence>
<evidence type="ECO:0000313" key="4">
    <source>
        <dbReference type="EMBL" id="TCP97272.1"/>
    </source>
</evidence>
<dbReference type="Pfam" id="PF25917">
    <property type="entry name" value="BSH_RND"/>
    <property type="match status" value="1"/>
</dbReference>
<feature type="coiled-coil region" evidence="2">
    <location>
        <begin position="143"/>
        <end position="173"/>
    </location>
</feature>
<proteinExistence type="inferred from homology"/>
<dbReference type="SUPFAM" id="SSF111369">
    <property type="entry name" value="HlyD-like secretion proteins"/>
    <property type="match status" value="1"/>
</dbReference>
<dbReference type="PANTHER" id="PTHR30438">
    <property type="entry name" value="36 KDA ANTIGEN-RELATED"/>
    <property type="match status" value="1"/>
</dbReference>
<comment type="similarity">
    <text evidence="1">Belongs to the membrane fusion protein (MFP) (TC 8.A.1) family.</text>
</comment>
<keyword evidence="2" id="KW-0175">Coiled coil</keyword>
<evidence type="ECO:0000256" key="2">
    <source>
        <dbReference type="SAM" id="Coils"/>
    </source>
</evidence>
<organism evidence="4 5">
    <name type="scientific">Cricetibacter osteomyelitidis</name>
    <dbReference type="NCBI Taxonomy" id="1521931"/>
    <lineage>
        <taxon>Bacteria</taxon>
        <taxon>Pseudomonadati</taxon>
        <taxon>Pseudomonadota</taxon>
        <taxon>Gammaproteobacteria</taxon>
        <taxon>Pasteurellales</taxon>
        <taxon>Pasteurellaceae</taxon>
        <taxon>Cricetibacter</taxon>
    </lineage>
</organism>
<gene>
    <name evidence="4" type="ORF">EDC44_10276</name>
</gene>
<dbReference type="EMBL" id="SLYB01000002">
    <property type="protein sequence ID" value="TCP97272.1"/>
    <property type="molecule type" value="Genomic_DNA"/>
</dbReference>
<dbReference type="OrthoDB" id="9778236at2"/>
<feature type="domain" description="Multidrug resistance protein MdtA-like barrel-sandwich hybrid" evidence="3">
    <location>
        <begin position="46"/>
        <end position="209"/>
    </location>
</feature>